<name>A0AAW2HWL3_9NEOP</name>
<dbReference type="GO" id="GO:0005615">
    <property type="term" value="C:extracellular space"/>
    <property type="evidence" value="ECO:0007669"/>
    <property type="project" value="TreeGrafter"/>
</dbReference>
<keyword evidence="1" id="KW-0812">Transmembrane</keyword>
<comment type="caution">
    <text evidence="2">The sequence shown here is derived from an EMBL/GenBank/DDBJ whole genome shotgun (WGS) entry which is preliminary data.</text>
</comment>
<dbReference type="InterPro" id="IPR004245">
    <property type="entry name" value="DUF229"/>
</dbReference>
<dbReference type="PANTHER" id="PTHR10974:SF6">
    <property type="entry name" value="PROTEIN CBG19234"/>
    <property type="match status" value="1"/>
</dbReference>
<organism evidence="2">
    <name type="scientific">Menopon gallinae</name>
    <name type="common">poultry shaft louse</name>
    <dbReference type="NCBI Taxonomy" id="328185"/>
    <lineage>
        <taxon>Eukaryota</taxon>
        <taxon>Metazoa</taxon>
        <taxon>Ecdysozoa</taxon>
        <taxon>Arthropoda</taxon>
        <taxon>Hexapoda</taxon>
        <taxon>Insecta</taxon>
        <taxon>Pterygota</taxon>
        <taxon>Neoptera</taxon>
        <taxon>Paraneoptera</taxon>
        <taxon>Psocodea</taxon>
        <taxon>Troctomorpha</taxon>
        <taxon>Phthiraptera</taxon>
        <taxon>Amblycera</taxon>
        <taxon>Menoponidae</taxon>
        <taxon>Menopon</taxon>
    </lineage>
</organism>
<dbReference type="EMBL" id="JARGDH010000003">
    <property type="protein sequence ID" value="KAL0273996.1"/>
    <property type="molecule type" value="Genomic_DNA"/>
</dbReference>
<dbReference type="EMBL" id="JARGDH010000003">
    <property type="protein sequence ID" value="KAL0273995.1"/>
    <property type="molecule type" value="Genomic_DNA"/>
</dbReference>
<dbReference type="PANTHER" id="PTHR10974">
    <property type="entry name" value="FI08016P-RELATED"/>
    <property type="match status" value="1"/>
</dbReference>
<keyword evidence="1" id="KW-1133">Transmembrane helix</keyword>
<dbReference type="Pfam" id="PF02995">
    <property type="entry name" value="DUF229"/>
    <property type="match status" value="1"/>
</dbReference>
<dbReference type="Gene3D" id="3.40.720.10">
    <property type="entry name" value="Alkaline Phosphatase, subunit A"/>
    <property type="match status" value="1"/>
</dbReference>
<protein>
    <submittedName>
        <fullName evidence="2">Uncharacterized protein</fullName>
    </submittedName>
</protein>
<reference evidence="2" key="1">
    <citation type="journal article" date="2024" name="Gigascience">
        <title>Chromosome-level genome of the poultry shaft louse Menopon gallinae provides insight into the host-switching and adaptive evolution of parasitic lice.</title>
        <authorList>
            <person name="Xu Y."/>
            <person name="Ma L."/>
            <person name="Liu S."/>
            <person name="Liang Y."/>
            <person name="Liu Q."/>
            <person name="He Z."/>
            <person name="Tian L."/>
            <person name="Duan Y."/>
            <person name="Cai W."/>
            <person name="Li H."/>
            <person name="Song F."/>
        </authorList>
    </citation>
    <scope>NUCLEOTIDE SEQUENCE</scope>
    <source>
        <strain evidence="2">Cailab_2023a</strain>
    </source>
</reference>
<dbReference type="CDD" id="cd16021">
    <property type="entry name" value="ALP_like"/>
    <property type="match status" value="1"/>
</dbReference>
<dbReference type="SUPFAM" id="SSF53649">
    <property type="entry name" value="Alkaline phosphatase-like"/>
    <property type="match status" value="1"/>
</dbReference>
<dbReference type="AlphaFoldDB" id="A0AAW2HWL3"/>
<dbReference type="InterPro" id="IPR017850">
    <property type="entry name" value="Alkaline_phosphatase_core_sf"/>
</dbReference>
<sequence>MLPGAWERRFSDLERDVKKYFKILIFLSLLCSVFIYRYSFLTKADQMESVAFYRGLREDINDPGQLCQLPSYHPFERDVLHHFRTPRPISCRSTIPVLTFIDEHGFLRYNRSAFEESGYLIDGLKCYYQEITRMESSDEKISYGEEMPMTGEDKPRTDFVFVYCRKYLWLPNVYSMYHAFAQKKDTARTFRDEAEVGVAVVGFDSVSRLNFMRQLPQSYHYITNNMNGVVLKGFNKVGENTFPNLIAMLTGNMPRAEWSRPTFDDWPFLWNALNADGVATFYGEDCPSIMTFTWQGEGFLSDPTTHYFRPFWLAAESSSLAAWSSPMCLGPVPKHKIYLNYLKSFLTSYRNHPVFMFSLENEPSHDYLNTVGVIDTDLRNFLSSSFNGNLLNRTVLFVLSDHGHRFDDFRNTRQGKVEDRMPMVSVVLPEWYSRKNPQILTALRTNSRRLTSSFDLYSTFVDIFQRNTIGDRSAFRTGRYRFNKSVRGMSLFEPVPLNRTCDEAGIPDMYCTCAVSSNGLGKNEQIAEASLEILSNYINNEVLDWRSRTWNETVRNYIVSRGSRAIPLDSDLIQIDTCAKLTLELEESEMIVKPDGRRLVHVTFKSQPNDGLYEGRVLWPAGTAATEGKIHEAVIRINRYGTQADCLKRILMNLMPLIRSVCYCT</sequence>
<evidence type="ECO:0000256" key="1">
    <source>
        <dbReference type="SAM" id="Phobius"/>
    </source>
</evidence>
<evidence type="ECO:0000313" key="2">
    <source>
        <dbReference type="EMBL" id="KAL0273996.1"/>
    </source>
</evidence>
<proteinExistence type="predicted"/>
<feature type="transmembrane region" description="Helical" evidence="1">
    <location>
        <begin position="20"/>
        <end position="39"/>
    </location>
</feature>
<dbReference type="FunFam" id="3.40.720.10:FF:000017">
    <property type="entry name" value="Predicted protein"/>
    <property type="match status" value="1"/>
</dbReference>
<accession>A0AAW2HWL3</accession>
<keyword evidence="1" id="KW-0472">Membrane</keyword>
<gene>
    <name evidence="2" type="ORF">PYX00_006541</name>
</gene>